<organism evidence="2 3">
    <name type="scientific">Araneus ventricosus</name>
    <name type="common">Orbweaver spider</name>
    <name type="synonym">Epeira ventricosa</name>
    <dbReference type="NCBI Taxonomy" id="182803"/>
    <lineage>
        <taxon>Eukaryota</taxon>
        <taxon>Metazoa</taxon>
        <taxon>Ecdysozoa</taxon>
        <taxon>Arthropoda</taxon>
        <taxon>Chelicerata</taxon>
        <taxon>Arachnida</taxon>
        <taxon>Araneae</taxon>
        <taxon>Araneomorphae</taxon>
        <taxon>Entelegynae</taxon>
        <taxon>Araneoidea</taxon>
        <taxon>Araneidae</taxon>
        <taxon>Araneus</taxon>
    </lineage>
</organism>
<evidence type="ECO:0000313" key="2">
    <source>
        <dbReference type="EMBL" id="GBM34656.1"/>
    </source>
</evidence>
<comment type="caution">
    <text evidence="2">The sequence shown here is derived from an EMBL/GenBank/DDBJ whole genome shotgun (WGS) entry which is preliminary data.</text>
</comment>
<proteinExistence type="predicted"/>
<evidence type="ECO:0000256" key="1">
    <source>
        <dbReference type="SAM" id="MobiDB-lite"/>
    </source>
</evidence>
<accession>A0A4Y2F2W4</accession>
<dbReference type="AlphaFoldDB" id="A0A4Y2F2W4"/>
<feature type="compositionally biased region" description="Basic and acidic residues" evidence="1">
    <location>
        <begin position="7"/>
        <end position="24"/>
    </location>
</feature>
<evidence type="ECO:0000313" key="3">
    <source>
        <dbReference type="Proteomes" id="UP000499080"/>
    </source>
</evidence>
<feature type="region of interest" description="Disordered" evidence="1">
    <location>
        <begin position="1"/>
        <end position="36"/>
    </location>
</feature>
<protein>
    <submittedName>
        <fullName evidence="2">Uncharacterized protein</fullName>
    </submittedName>
</protein>
<dbReference type="EMBL" id="BGPR01000766">
    <property type="protein sequence ID" value="GBM34656.1"/>
    <property type="molecule type" value="Genomic_DNA"/>
</dbReference>
<feature type="region of interest" description="Disordered" evidence="1">
    <location>
        <begin position="63"/>
        <end position="84"/>
    </location>
</feature>
<dbReference type="Proteomes" id="UP000499080">
    <property type="component" value="Unassembled WGS sequence"/>
</dbReference>
<gene>
    <name evidence="2" type="ORF">AVEN_122051_1</name>
</gene>
<keyword evidence="3" id="KW-1185">Reference proteome</keyword>
<sequence length="101" mass="11080">MNGMGRKGMDAEKLMKSENNHKESTVASRSGQGDLNRPATAIFKFENCGRRVIALFTRGTCAEASDRGRNRHRPGGISTPSHYCTHQRSENLLTYGISPVG</sequence>
<name>A0A4Y2F2W4_ARAVE</name>
<reference evidence="2 3" key="1">
    <citation type="journal article" date="2019" name="Sci. Rep.">
        <title>Orb-weaving spider Araneus ventricosus genome elucidates the spidroin gene catalogue.</title>
        <authorList>
            <person name="Kono N."/>
            <person name="Nakamura H."/>
            <person name="Ohtoshi R."/>
            <person name="Moran D.A.P."/>
            <person name="Shinohara A."/>
            <person name="Yoshida Y."/>
            <person name="Fujiwara M."/>
            <person name="Mori M."/>
            <person name="Tomita M."/>
            <person name="Arakawa K."/>
        </authorList>
    </citation>
    <scope>NUCLEOTIDE SEQUENCE [LARGE SCALE GENOMIC DNA]</scope>
</reference>